<sequence>MVIKSLDLKNFRNFSNFKIIFDSNLTVIIGPNGAGKSNILEAISLASGIKSARVETDLDLVKFGRAEAKIVSTIQYPFEVQGSPRGFTLKGKPVSSILTINFQVADETLRGSGQAYVKKAYFVDSIKKRLVDFIDYFSVVIFTPLDLELVVGSPSLRRHHLDVLLSSLDRDYWRAISSYNKIVVRRNRVLLRIQERQAKPHELDFWDMRLLEHGEIVSKKREEFFEFLNFVEPTMSKVSRETQKWLSELKWVLKQSLLNEEKLLRNRERDIAAGITLSGPHRDDFHFMFGGKN</sequence>
<dbReference type="InterPro" id="IPR001238">
    <property type="entry name" value="DNA-binding_RecF"/>
</dbReference>
<name>A0A1F5G406_9BACT</name>
<dbReference type="PANTHER" id="PTHR32182:SF0">
    <property type="entry name" value="DNA REPLICATION AND REPAIR PROTEIN RECF"/>
    <property type="match status" value="1"/>
</dbReference>
<dbReference type="Gene3D" id="1.20.1050.90">
    <property type="entry name" value="RecF/RecN/SMC, N-terminal domain"/>
    <property type="match status" value="1"/>
</dbReference>
<dbReference type="GO" id="GO:0003697">
    <property type="term" value="F:single-stranded DNA binding"/>
    <property type="evidence" value="ECO:0007669"/>
    <property type="project" value="InterPro"/>
</dbReference>
<evidence type="ECO:0000256" key="2">
    <source>
        <dbReference type="ARBA" id="ARBA00022705"/>
    </source>
</evidence>
<dbReference type="GO" id="GO:0005524">
    <property type="term" value="F:ATP binding"/>
    <property type="evidence" value="ECO:0007669"/>
    <property type="project" value="UniProtKB-KW"/>
</dbReference>
<keyword evidence="1" id="KW-0963">Cytoplasm</keyword>
<dbReference type="GO" id="GO:0006260">
    <property type="term" value="P:DNA replication"/>
    <property type="evidence" value="ECO:0007669"/>
    <property type="project" value="UniProtKB-KW"/>
</dbReference>
<evidence type="ECO:0000256" key="4">
    <source>
        <dbReference type="ARBA" id="ARBA00022840"/>
    </source>
</evidence>
<dbReference type="Pfam" id="PF13175">
    <property type="entry name" value="AAA_15"/>
    <property type="match status" value="1"/>
</dbReference>
<dbReference type="AlphaFoldDB" id="A0A1F5G406"/>
<proteinExistence type="inferred from homology"/>
<keyword evidence="5" id="KW-0238">DNA-binding</keyword>
<evidence type="ECO:0000256" key="3">
    <source>
        <dbReference type="ARBA" id="ARBA00022741"/>
    </source>
</evidence>
<dbReference type="InterPro" id="IPR041685">
    <property type="entry name" value="AAA_GajA/Old/RecF-like"/>
</dbReference>
<evidence type="ECO:0000313" key="7">
    <source>
        <dbReference type="EMBL" id="OGD86602.1"/>
    </source>
</evidence>
<reference evidence="7 8" key="1">
    <citation type="journal article" date="2016" name="Nat. Commun.">
        <title>Thousands of microbial genomes shed light on interconnected biogeochemical processes in an aquifer system.</title>
        <authorList>
            <person name="Anantharaman K."/>
            <person name="Brown C.T."/>
            <person name="Hug L.A."/>
            <person name="Sharon I."/>
            <person name="Castelle C.J."/>
            <person name="Probst A.J."/>
            <person name="Thomas B.C."/>
            <person name="Singh A."/>
            <person name="Wilkins M.J."/>
            <person name="Karaoz U."/>
            <person name="Brodie E.L."/>
            <person name="Williams K.H."/>
            <person name="Hubbard S.S."/>
            <person name="Banfield J.F."/>
        </authorList>
    </citation>
    <scope>NUCLEOTIDE SEQUENCE [LARGE SCALE GENOMIC DNA]</scope>
</reference>
<evidence type="ECO:0000259" key="6">
    <source>
        <dbReference type="Pfam" id="PF13175"/>
    </source>
</evidence>
<comment type="caution">
    <text evidence="7">The sequence shown here is derived from an EMBL/GenBank/DDBJ whole genome shotgun (WGS) entry which is preliminary data.</text>
</comment>
<keyword evidence="3" id="KW-0547">Nucleotide-binding</keyword>
<evidence type="ECO:0000256" key="5">
    <source>
        <dbReference type="ARBA" id="ARBA00023125"/>
    </source>
</evidence>
<dbReference type="SUPFAM" id="SSF52540">
    <property type="entry name" value="P-loop containing nucleoside triphosphate hydrolases"/>
    <property type="match status" value="1"/>
</dbReference>
<protein>
    <recommendedName>
        <fullName evidence="6">Endonuclease GajA/Old nuclease/RecF-like AAA domain-containing protein</fullName>
    </recommendedName>
</protein>
<dbReference type="Proteomes" id="UP000179102">
    <property type="component" value="Unassembled WGS sequence"/>
</dbReference>
<keyword evidence="4" id="KW-0067">ATP-binding</keyword>
<evidence type="ECO:0000313" key="8">
    <source>
        <dbReference type="Proteomes" id="UP000179102"/>
    </source>
</evidence>
<feature type="non-terminal residue" evidence="7">
    <location>
        <position position="293"/>
    </location>
</feature>
<accession>A0A1F5G406</accession>
<feature type="domain" description="Endonuclease GajA/Old nuclease/RecF-like AAA" evidence="6">
    <location>
        <begin position="1"/>
        <end position="48"/>
    </location>
</feature>
<dbReference type="NCBIfam" id="TIGR00611">
    <property type="entry name" value="recf"/>
    <property type="match status" value="1"/>
</dbReference>
<gene>
    <name evidence="7" type="ORF">A2870_03885</name>
</gene>
<dbReference type="GO" id="GO:0006302">
    <property type="term" value="P:double-strand break repair"/>
    <property type="evidence" value="ECO:0007669"/>
    <property type="project" value="TreeGrafter"/>
</dbReference>
<organism evidence="7 8">
    <name type="scientific">Candidatus Curtissbacteria bacterium RIFCSPHIGHO2_01_FULL_41_11</name>
    <dbReference type="NCBI Taxonomy" id="1797711"/>
    <lineage>
        <taxon>Bacteria</taxon>
        <taxon>Candidatus Curtissiibacteriota</taxon>
    </lineage>
</organism>
<evidence type="ECO:0000256" key="1">
    <source>
        <dbReference type="ARBA" id="ARBA00022490"/>
    </source>
</evidence>
<dbReference type="InterPro" id="IPR042174">
    <property type="entry name" value="RecF_2"/>
</dbReference>
<dbReference type="HAMAP" id="MF_00365">
    <property type="entry name" value="RecF"/>
    <property type="match status" value="1"/>
</dbReference>
<dbReference type="GO" id="GO:0000731">
    <property type="term" value="P:DNA synthesis involved in DNA repair"/>
    <property type="evidence" value="ECO:0007669"/>
    <property type="project" value="TreeGrafter"/>
</dbReference>
<dbReference type="PANTHER" id="PTHR32182">
    <property type="entry name" value="DNA REPLICATION AND REPAIR PROTEIN RECF"/>
    <property type="match status" value="1"/>
</dbReference>
<dbReference type="EMBL" id="MFAZ01000039">
    <property type="protein sequence ID" value="OGD86602.1"/>
    <property type="molecule type" value="Genomic_DNA"/>
</dbReference>
<dbReference type="Gene3D" id="3.40.50.300">
    <property type="entry name" value="P-loop containing nucleotide triphosphate hydrolases"/>
    <property type="match status" value="1"/>
</dbReference>
<dbReference type="STRING" id="1797711.A2870_03885"/>
<dbReference type="InterPro" id="IPR027417">
    <property type="entry name" value="P-loop_NTPase"/>
</dbReference>
<keyword evidence="2" id="KW-0235">DNA replication</keyword>